<dbReference type="InterPro" id="IPR003607">
    <property type="entry name" value="HD/PDEase_dom"/>
</dbReference>
<feature type="domain" description="HD/PDEase" evidence="1">
    <location>
        <begin position="23"/>
        <end position="130"/>
    </location>
</feature>
<dbReference type="Proteomes" id="UP000743899">
    <property type="component" value="Unassembled WGS sequence"/>
</dbReference>
<sequence>MELIEKAIEIATKAHDGQYRKTTDIPYITHPFSVGMMLSMYGYSEEVIVASLLHDTVEDTDLTIEEIQGQFGKYIAELVQGASEKNKSLSWEEREQATINYLKNATRDLCLIICADKLHNIRSIYRSIVEQLEKNISDEVIFIELKKEVNRIFAGIPSS</sequence>
<comment type="caution">
    <text evidence="2">The sequence shown here is derived from an EMBL/GenBank/DDBJ whole genome shotgun (WGS) entry which is preliminary data.</text>
</comment>
<evidence type="ECO:0000313" key="3">
    <source>
        <dbReference type="Proteomes" id="UP000743899"/>
    </source>
</evidence>
<dbReference type="PANTHER" id="PTHR46246:SF1">
    <property type="entry name" value="GUANOSINE-3',5'-BIS(DIPHOSPHATE) 3'-PYROPHOSPHOHYDROLASE MESH1"/>
    <property type="match status" value="1"/>
</dbReference>
<dbReference type="PANTHER" id="PTHR46246">
    <property type="entry name" value="GUANOSINE-3',5'-BIS(DIPHOSPHATE) 3'-PYROPHOSPHOHYDROLASE MESH1"/>
    <property type="match status" value="1"/>
</dbReference>
<proteinExistence type="predicted"/>
<organism evidence="2 3">
    <name type="scientific">Pallidibacillus pasinlerensis</name>
    <dbReference type="NCBI Taxonomy" id="2703818"/>
    <lineage>
        <taxon>Bacteria</taxon>
        <taxon>Bacillati</taxon>
        <taxon>Bacillota</taxon>
        <taxon>Bacilli</taxon>
        <taxon>Bacillales</taxon>
        <taxon>Bacillaceae</taxon>
        <taxon>Pallidibacillus</taxon>
    </lineage>
</organism>
<dbReference type="Gene3D" id="1.10.3210.10">
    <property type="entry name" value="Hypothetical protein af1432"/>
    <property type="match status" value="1"/>
</dbReference>
<gene>
    <name evidence="2" type="ORF">GW534_08420</name>
</gene>
<dbReference type="InterPro" id="IPR052194">
    <property type="entry name" value="MESH1"/>
</dbReference>
<keyword evidence="3" id="KW-1185">Reference proteome</keyword>
<protein>
    <submittedName>
        <fullName evidence="2">HD domain-containing protein</fullName>
    </submittedName>
</protein>
<dbReference type="EMBL" id="JAACYS010000033">
    <property type="protein sequence ID" value="NCU17777.1"/>
    <property type="molecule type" value="Genomic_DNA"/>
</dbReference>
<dbReference type="SUPFAM" id="SSF109604">
    <property type="entry name" value="HD-domain/PDEase-like"/>
    <property type="match status" value="1"/>
</dbReference>
<evidence type="ECO:0000259" key="1">
    <source>
        <dbReference type="SMART" id="SM00471"/>
    </source>
</evidence>
<evidence type="ECO:0000313" key="2">
    <source>
        <dbReference type="EMBL" id="NCU17777.1"/>
    </source>
</evidence>
<name>A0ABX0A4N3_9BACI</name>
<dbReference type="SMART" id="SM00471">
    <property type="entry name" value="HDc"/>
    <property type="match status" value="1"/>
</dbReference>
<dbReference type="Pfam" id="PF13328">
    <property type="entry name" value="HD_4"/>
    <property type="match status" value="1"/>
</dbReference>
<reference evidence="2 3" key="1">
    <citation type="submission" date="2020-01" db="EMBL/GenBank/DDBJ databases">
        <title>A novel Bacillus sp. from Pasinler.</title>
        <authorList>
            <person name="Adiguzel A."/>
            <person name="Ay H."/>
            <person name="Baltaci M.O."/>
        </authorList>
    </citation>
    <scope>NUCLEOTIDE SEQUENCE [LARGE SCALE GENOMIC DNA]</scope>
    <source>
        <strain evidence="2 3">P1</strain>
    </source>
</reference>
<dbReference type="RefSeq" id="WP_161920607.1">
    <property type="nucleotide sequence ID" value="NZ_JAACYS010000033.1"/>
</dbReference>
<accession>A0ABX0A4N3</accession>